<reference evidence="15 16" key="1">
    <citation type="submission" date="2018-06" db="EMBL/GenBank/DDBJ databases">
        <authorList>
            <consortium name="Pathogen Informatics"/>
            <person name="Doyle S."/>
        </authorList>
    </citation>
    <scope>NUCLEOTIDE SEQUENCE [LARGE SCALE GENOMIC DNA]</scope>
    <source>
        <strain evidence="15 16">NCTC12264</strain>
    </source>
</reference>
<organism evidence="15 16">
    <name type="scientific">Campylobacter upsaliensis</name>
    <dbReference type="NCBI Taxonomy" id="28080"/>
    <lineage>
        <taxon>Bacteria</taxon>
        <taxon>Pseudomonadati</taxon>
        <taxon>Campylobacterota</taxon>
        <taxon>Epsilonproteobacteria</taxon>
        <taxon>Campylobacterales</taxon>
        <taxon>Campylobacteraceae</taxon>
        <taxon>Campylobacter</taxon>
    </lineage>
</organism>
<feature type="binding site" evidence="11">
    <location>
        <begin position="109"/>
        <end position="116"/>
    </location>
    <ligand>
        <name>ATP</name>
        <dbReference type="ChEBI" id="CHEBI:30616"/>
    </ligand>
</feature>
<keyword evidence="2 11" id="KW-0547">Nucleotide-binding</keyword>
<dbReference type="GO" id="GO:0003684">
    <property type="term" value="F:damaged DNA binding"/>
    <property type="evidence" value="ECO:0007669"/>
    <property type="project" value="InterPro"/>
</dbReference>
<dbReference type="SUPFAM" id="SSF54211">
    <property type="entry name" value="Ribosomal protein S5 domain 2-like"/>
    <property type="match status" value="1"/>
</dbReference>
<keyword evidence="10 11" id="KW-0234">DNA repair</keyword>
<keyword evidence="7 11" id="KW-0067">ATP-binding</keyword>
<dbReference type="GO" id="GO:0016787">
    <property type="term" value="F:hydrolase activity"/>
    <property type="evidence" value="ECO:0007669"/>
    <property type="project" value="UniProtKB-KW"/>
</dbReference>
<evidence type="ECO:0000256" key="6">
    <source>
        <dbReference type="ARBA" id="ARBA00022833"/>
    </source>
</evidence>
<dbReference type="InterPro" id="IPR041166">
    <property type="entry name" value="Rubredoxin_2"/>
</dbReference>
<feature type="domain" description="RecA family profile 1" evidence="14">
    <location>
        <begin position="80"/>
        <end position="229"/>
    </location>
</feature>
<gene>
    <name evidence="11" type="primary">radA</name>
    <name evidence="15" type="ORF">NCTC12264_01588</name>
</gene>
<name>A0A381EK02_CAMUP</name>
<dbReference type="InterPro" id="IPR020588">
    <property type="entry name" value="RecA_ATP-bd"/>
</dbReference>
<dbReference type="GO" id="GO:0140664">
    <property type="term" value="F:ATP-dependent DNA damage sensor activity"/>
    <property type="evidence" value="ECO:0007669"/>
    <property type="project" value="InterPro"/>
</dbReference>
<keyword evidence="6 13" id="KW-0862">Zinc</keyword>
<dbReference type="InterPro" id="IPR027417">
    <property type="entry name" value="P-loop_NTPase"/>
</dbReference>
<evidence type="ECO:0000256" key="7">
    <source>
        <dbReference type="ARBA" id="ARBA00022840"/>
    </source>
</evidence>
<dbReference type="SUPFAM" id="SSF52540">
    <property type="entry name" value="P-loop containing nucleoside triphosphate hydrolases"/>
    <property type="match status" value="1"/>
</dbReference>
<evidence type="ECO:0000256" key="2">
    <source>
        <dbReference type="ARBA" id="ARBA00022741"/>
    </source>
</evidence>
<evidence type="ECO:0000256" key="5">
    <source>
        <dbReference type="ARBA" id="ARBA00022801"/>
    </source>
</evidence>
<dbReference type="PRINTS" id="PR01874">
    <property type="entry name" value="DNAREPAIRADA"/>
</dbReference>
<dbReference type="InterPro" id="IPR003593">
    <property type="entry name" value="AAA+_ATPase"/>
</dbReference>
<keyword evidence="9 11" id="KW-0238">DNA-binding</keyword>
<keyword evidence="8 11" id="KW-0346">Stress response</keyword>
<keyword evidence="5" id="KW-0378">Hydrolase</keyword>
<comment type="function">
    <text evidence="11">Plays a role in repairing double-strand DNA breaks, probably involving stabilizing or processing branched DNA or blocked replication forks.</text>
</comment>
<dbReference type="GO" id="GO:0005829">
    <property type="term" value="C:cytosol"/>
    <property type="evidence" value="ECO:0007669"/>
    <property type="project" value="TreeGrafter"/>
</dbReference>
<dbReference type="NCBIfam" id="TIGR00416">
    <property type="entry name" value="sms"/>
    <property type="match status" value="1"/>
</dbReference>
<dbReference type="EMBL" id="UFUZ01000001">
    <property type="protein sequence ID" value="SUX27344.1"/>
    <property type="molecule type" value="Genomic_DNA"/>
</dbReference>
<feature type="region of interest" description="Lon-protease-like" evidence="11">
    <location>
        <begin position="362"/>
        <end position="459"/>
    </location>
</feature>
<feature type="short sequence motif" description="RadA KNRFG motif" evidence="11">
    <location>
        <begin position="266"/>
        <end position="270"/>
    </location>
</feature>
<dbReference type="InterPro" id="IPR004504">
    <property type="entry name" value="DNA_repair_RadA"/>
</dbReference>
<dbReference type="Pfam" id="PF13541">
    <property type="entry name" value="ChlI"/>
    <property type="match status" value="1"/>
</dbReference>
<dbReference type="PROSITE" id="PS50162">
    <property type="entry name" value="RECA_2"/>
    <property type="match status" value="1"/>
</dbReference>
<dbReference type="PANTHER" id="PTHR32472:SF10">
    <property type="entry name" value="DNA REPAIR PROTEIN RADA-LIKE PROTEIN"/>
    <property type="match status" value="1"/>
</dbReference>
<dbReference type="AlphaFoldDB" id="A0A381EK02"/>
<keyword evidence="1 11" id="KW-0479">Metal-binding</keyword>
<dbReference type="FunFam" id="3.40.50.300:FF:000050">
    <property type="entry name" value="DNA repair protein RadA"/>
    <property type="match status" value="1"/>
</dbReference>
<dbReference type="Pfam" id="PF18073">
    <property type="entry name" value="Zn_ribbon_LapB"/>
    <property type="match status" value="1"/>
</dbReference>
<dbReference type="HAMAP" id="MF_01498">
    <property type="entry name" value="RadA_bact"/>
    <property type="match status" value="1"/>
</dbReference>
<keyword evidence="4 13" id="KW-0863">Zinc-finger</keyword>
<dbReference type="Gene3D" id="3.30.230.10">
    <property type="match status" value="1"/>
</dbReference>
<proteinExistence type="inferred from homology"/>
<evidence type="ECO:0000256" key="11">
    <source>
        <dbReference type="HAMAP-Rule" id="MF_01498"/>
    </source>
</evidence>
<accession>A0A381EK02</accession>
<dbReference type="CDD" id="cd01121">
    <property type="entry name" value="RadA_SMS_N"/>
    <property type="match status" value="1"/>
</dbReference>
<evidence type="ECO:0000256" key="8">
    <source>
        <dbReference type="ARBA" id="ARBA00023016"/>
    </source>
</evidence>
<dbReference type="Pfam" id="PF13481">
    <property type="entry name" value="AAA_25"/>
    <property type="match status" value="1"/>
</dbReference>
<dbReference type="Proteomes" id="UP000254161">
    <property type="component" value="Unassembled WGS sequence"/>
</dbReference>
<dbReference type="Gene3D" id="3.40.50.300">
    <property type="entry name" value="P-loop containing nucleotide triphosphate hydrolases"/>
    <property type="match status" value="1"/>
</dbReference>
<comment type="function">
    <text evidence="13">DNA-dependent ATPase involved in processing of recombination intermediates, plays a role in repairing DNA breaks. Stimulates the branch migration of RecA-mediated strand transfer reactions, allowing the 3' invading strand to extend heteroduplex DNA faster. Binds ssDNA in the presence of ADP but not other nucleotides, has ATPase activity that is stimulated by ssDNA and various branched DNA structures, but inhibited by SSB. Does not have RecA's homology-searching function.</text>
</comment>
<evidence type="ECO:0000256" key="9">
    <source>
        <dbReference type="ARBA" id="ARBA00023125"/>
    </source>
</evidence>
<dbReference type="GO" id="GO:0005524">
    <property type="term" value="F:ATP binding"/>
    <property type="evidence" value="ECO:0007669"/>
    <property type="project" value="UniProtKB-UniRule"/>
</dbReference>
<evidence type="ECO:0000313" key="16">
    <source>
        <dbReference type="Proteomes" id="UP000254161"/>
    </source>
</evidence>
<evidence type="ECO:0000256" key="13">
    <source>
        <dbReference type="RuleBase" id="RU003555"/>
    </source>
</evidence>
<dbReference type="GO" id="GO:0008270">
    <property type="term" value="F:zinc ion binding"/>
    <property type="evidence" value="ECO:0007669"/>
    <property type="project" value="UniProtKB-KW"/>
</dbReference>
<evidence type="ECO:0000256" key="4">
    <source>
        <dbReference type="ARBA" id="ARBA00022771"/>
    </source>
</evidence>
<evidence type="ECO:0000313" key="15">
    <source>
        <dbReference type="EMBL" id="SUX27344.1"/>
    </source>
</evidence>
<dbReference type="GO" id="GO:0000725">
    <property type="term" value="P:recombinational repair"/>
    <property type="evidence" value="ECO:0007669"/>
    <property type="project" value="UniProtKB-UniRule"/>
</dbReference>
<dbReference type="InterPro" id="IPR020568">
    <property type="entry name" value="Ribosomal_Su5_D2-typ_SF"/>
</dbReference>
<evidence type="ECO:0000256" key="3">
    <source>
        <dbReference type="ARBA" id="ARBA00022763"/>
    </source>
</evidence>
<comment type="similarity">
    <text evidence="11 13">Belongs to the RecA family. RadA subfamily.</text>
</comment>
<dbReference type="SMART" id="SM00382">
    <property type="entry name" value="AAA"/>
    <property type="match status" value="1"/>
</dbReference>
<sequence length="459" mass="50650">MRIKLQFLLQSETMAKNKPIFECEACGNQQSKWLGKCPECGAWDSFIELKAEQVAILKELSKKINTPSEAICIEDVELEHFTRVSTEDVELDLVLGGGIVEGSLILIGGSPGVGKSTLLLKIASNLAQKGKKVLYVSGEESKTQIKLRADRLEANSPNLFLLTELCFENIAEELYKQDYEFLIIDSIQTLYSSKIASAAGSITQVRELTFELMKVSKMKNISTFIIGHITKEGAIAGPRVLEHMVDVVLYFEGDATKEIRLLRGFKNRFGNTSEVGIFEMGPKGLISAKDLASRFFSRTKASAGSALSVVMEGSRALVLEIQALVCESSYPKRSATGYEKNRLDMLLALLERKLEIPLGHYDVFINVSGGVKISETAADLAVVAAIISSFKNRPLSKDSVFIGELSLNGEIREVFSLDVRLKEAKMQNFKNAIIPSKALENVGLKCFIAKELSQVLEWM</sequence>
<evidence type="ECO:0000256" key="1">
    <source>
        <dbReference type="ARBA" id="ARBA00022723"/>
    </source>
</evidence>
<evidence type="ECO:0000259" key="14">
    <source>
        <dbReference type="PROSITE" id="PS50162"/>
    </source>
</evidence>
<dbReference type="PANTHER" id="PTHR32472">
    <property type="entry name" value="DNA REPAIR PROTEIN RADA"/>
    <property type="match status" value="1"/>
</dbReference>
<evidence type="ECO:0000256" key="10">
    <source>
        <dbReference type="ARBA" id="ARBA00023204"/>
    </source>
</evidence>
<evidence type="ECO:0000256" key="12">
    <source>
        <dbReference type="NCBIfam" id="TIGR00416"/>
    </source>
</evidence>
<protein>
    <recommendedName>
        <fullName evidence="11 12">DNA repair protein RadA</fullName>
    </recommendedName>
</protein>
<dbReference type="InterPro" id="IPR014721">
    <property type="entry name" value="Ribsml_uS5_D2-typ_fold_subgr"/>
</dbReference>
<keyword evidence="3 11" id="KW-0227">DNA damage</keyword>
<comment type="domain">
    <text evidence="11">The middle region has homology to RecA with ATPase motifs including the RadA KNRFG motif, while the C-terminus is homologous to Lon protease.</text>
</comment>